<dbReference type="Proteomes" id="UP000662074">
    <property type="component" value="Unassembled WGS sequence"/>
</dbReference>
<dbReference type="EMBL" id="BMDO01000007">
    <property type="protein sequence ID" value="GGI51442.1"/>
    <property type="molecule type" value="Genomic_DNA"/>
</dbReference>
<keyword evidence="2" id="KW-1185">Reference proteome</keyword>
<organism evidence="1 2">
    <name type="scientific">Mucilaginibacter galii</name>
    <dbReference type="NCBI Taxonomy" id="2005073"/>
    <lineage>
        <taxon>Bacteria</taxon>
        <taxon>Pseudomonadati</taxon>
        <taxon>Bacteroidota</taxon>
        <taxon>Sphingobacteriia</taxon>
        <taxon>Sphingobacteriales</taxon>
        <taxon>Sphingobacteriaceae</taxon>
        <taxon>Mucilaginibacter</taxon>
    </lineage>
</organism>
<name>A0A917N3W8_9SPHI</name>
<accession>A0A917N3W8</accession>
<proteinExistence type="predicted"/>
<reference evidence="1" key="2">
    <citation type="submission" date="2020-09" db="EMBL/GenBank/DDBJ databases">
        <authorList>
            <person name="Sun Q."/>
            <person name="Sedlacek I."/>
        </authorList>
    </citation>
    <scope>NUCLEOTIDE SEQUENCE</scope>
    <source>
        <strain evidence="1">CCM 8711</strain>
    </source>
</reference>
<gene>
    <name evidence="1" type="ORF">GCM10011425_26540</name>
</gene>
<protein>
    <submittedName>
        <fullName evidence="1">Uncharacterized protein</fullName>
    </submittedName>
</protein>
<dbReference type="AlphaFoldDB" id="A0A917N3W8"/>
<sequence>MLEYIPDHYKDQRQYIYAVDFFKRDEWALTLESLIELTIETDHYFSERFWEILADTAENMSMMNLSAYCRKQIVGNQQELKSNIPFGWTTEKVDEKHFKHHIVEKVKRQWTIDRHKKDNVESLLTKVDGIYLKMNGRTGTLYIIDKCRLTEVDVEIGVTSSLILFFEKTNYWMLPFRKILTVQEKQNIRTAISLWASDTNTAIQFDDYHV</sequence>
<comment type="caution">
    <text evidence="1">The sequence shown here is derived from an EMBL/GenBank/DDBJ whole genome shotgun (WGS) entry which is preliminary data.</text>
</comment>
<evidence type="ECO:0000313" key="2">
    <source>
        <dbReference type="Proteomes" id="UP000662074"/>
    </source>
</evidence>
<evidence type="ECO:0000313" key="1">
    <source>
        <dbReference type="EMBL" id="GGI51442.1"/>
    </source>
</evidence>
<reference evidence="1" key="1">
    <citation type="journal article" date="2014" name="Int. J. Syst. Evol. Microbiol.">
        <title>Complete genome sequence of Corynebacterium casei LMG S-19264T (=DSM 44701T), isolated from a smear-ripened cheese.</title>
        <authorList>
            <consortium name="US DOE Joint Genome Institute (JGI-PGF)"/>
            <person name="Walter F."/>
            <person name="Albersmeier A."/>
            <person name="Kalinowski J."/>
            <person name="Ruckert C."/>
        </authorList>
    </citation>
    <scope>NUCLEOTIDE SEQUENCE</scope>
    <source>
        <strain evidence="1">CCM 8711</strain>
    </source>
</reference>